<evidence type="ECO:0000256" key="1">
    <source>
        <dbReference type="SAM" id="MobiDB-lite"/>
    </source>
</evidence>
<keyword evidence="2" id="KW-0472">Membrane</keyword>
<feature type="transmembrane region" description="Helical" evidence="2">
    <location>
        <begin position="7"/>
        <end position="30"/>
    </location>
</feature>
<dbReference type="EMBL" id="CYKH01000906">
    <property type="protein sequence ID" value="CUG63666.1"/>
    <property type="molecule type" value="Genomic_DNA"/>
</dbReference>
<dbReference type="VEuPathDB" id="TriTrypDB:BSAL_82345"/>
<evidence type="ECO:0000256" key="2">
    <source>
        <dbReference type="SAM" id="Phobius"/>
    </source>
</evidence>
<organism evidence="3 4">
    <name type="scientific">Bodo saltans</name>
    <name type="common">Flagellated protozoan</name>
    <dbReference type="NCBI Taxonomy" id="75058"/>
    <lineage>
        <taxon>Eukaryota</taxon>
        <taxon>Discoba</taxon>
        <taxon>Euglenozoa</taxon>
        <taxon>Kinetoplastea</taxon>
        <taxon>Metakinetoplastina</taxon>
        <taxon>Eubodonida</taxon>
        <taxon>Bodonidae</taxon>
        <taxon>Bodo</taxon>
    </lineage>
</organism>
<dbReference type="AlphaFoldDB" id="A0A0S4J322"/>
<protein>
    <submittedName>
        <fullName evidence="3">Transmembrane protein, putative</fullName>
    </submittedName>
</protein>
<keyword evidence="4" id="KW-1185">Reference proteome</keyword>
<accession>A0A0S4J322</accession>
<feature type="transmembrane region" description="Helical" evidence="2">
    <location>
        <begin position="36"/>
        <end position="54"/>
    </location>
</feature>
<proteinExistence type="predicted"/>
<keyword evidence="2 3" id="KW-0812">Transmembrane</keyword>
<evidence type="ECO:0000313" key="4">
    <source>
        <dbReference type="Proteomes" id="UP000051952"/>
    </source>
</evidence>
<reference evidence="4" key="1">
    <citation type="submission" date="2015-09" db="EMBL/GenBank/DDBJ databases">
        <authorList>
            <consortium name="Pathogen Informatics"/>
        </authorList>
    </citation>
    <scope>NUCLEOTIDE SEQUENCE [LARGE SCALE GENOMIC DNA]</scope>
    <source>
        <strain evidence="4">Lake Konstanz</strain>
    </source>
</reference>
<keyword evidence="2" id="KW-1133">Transmembrane helix</keyword>
<feature type="transmembrane region" description="Helical" evidence="2">
    <location>
        <begin position="399"/>
        <end position="421"/>
    </location>
</feature>
<dbReference type="SUPFAM" id="SSF55073">
    <property type="entry name" value="Nucleotide cyclase"/>
    <property type="match status" value="1"/>
</dbReference>
<gene>
    <name evidence="3" type="ORF">BSAL_82345</name>
</gene>
<dbReference type="Proteomes" id="UP000051952">
    <property type="component" value="Unassembled WGS sequence"/>
</dbReference>
<dbReference type="Gene3D" id="3.30.70.1230">
    <property type="entry name" value="Nucleotide cyclase"/>
    <property type="match status" value="1"/>
</dbReference>
<sequence length="796" mass="86615">MRILLKVVIVGLILMTSGGVILCSFLPTALRLQQDVLTFVSGATAVASGMQFMLSHRFGRMESACHTMYRAAAESDQLGDLTDVWKFADWAGPVVEQLDIGSGLLLPDGRGIRVSSQNDATQLPGFILITNITSPGLFADVGQFQLYTQAPANPVQPWTRVYTDVQWNDIAAAPDITNPNRSSPMQWARVSPLNIYPSWTTESMLVIGGPVFVKSALDPAKRLQFLFLEHRGEWLTQYFSEVNVSSHGFAILMDVVSGAFVAGSISDPTGTTTPDGVAHLQLVRDLNDERIKSFLAARVVSFTTPGIHGGNGSRALLECPVPCVLTHWPSDNEIRDSVATTLQQQPHLFDAFKKSFSVTSVVQITGLSNGLDILNLRLAVTIPADDVAKELIDRVASTGVYLLVAVVASCVITIGAVTVLLRDLSGLEAEMLRMAKVFSPHHLPAKLSDEPQSISGTFVLQFAFLVEFSRIAVSLRRFSRELHTIRAFSSAPVVTTSGTSSATVTAAPSLAASPVEASLIETSGGNTNFTALTTTQHSIHDDVADDLYVTTSRKPWRVPVTTVMIMINPEFLGGPRDDPVHLHQRHFSVLSVLKKQATAIRGSFFVDMFTGDCVLLHFNAFARTPKHVVAALNFVLMCQATINDVTRCLPPCARTADENGKETAAQAEDPVKVFYGISSAVAHCGIMGPRKIPSFHVISVGVTQAGFMARVAKARNRHTMITWRAVDIARQQQSTANHLSSSRAFTRPREKGEEEEGMMERYVFTPVAQVVSPGELLSSIAYAVDERSSVRIEKRR</sequence>
<name>A0A0S4J322_BODSA</name>
<dbReference type="InterPro" id="IPR029787">
    <property type="entry name" value="Nucleotide_cyclase"/>
</dbReference>
<evidence type="ECO:0000313" key="3">
    <source>
        <dbReference type="EMBL" id="CUG63666.1"/>
    </source>
</evidence>
<feature type="region of interest" description="Disordered" evidence="1">
    <location>
        <begin position="737"/>
        <end position="756"/>
    </location>
</feature>